<proteinExistence type="inferred from homology"/>
<dbReference type="InterPro" id="IPR020845">
    <property type="entry name" value="AMP-binding_CS"/>
</dbReference>
<organism evidence="5 6">
    <name type="scientific">Desulfatibacillum alkenivorans DSM 16219</name>
    <dbReference type="NCBI Taxonomy" id="1121393"/>
    <lineage>
        <taxon>Bacteria</taxon>
        <taxon>Pseudomonadati</taxon>
        <taxon>Thermodesulfobacteriota</taxon>
        <taxon>Desulfobacteria</taxon>
        <taxon>Desulfobacterales</taxon>
        <taxon>Desulfatibacillaceae</taxon>
        <taxon>Desulfatibacillum</taxon>
    </lineage>
</organism>
<keyword evidence="2" id="KW-0436">Ligase</keyword>
<evidence type="ECO:0000256" key="1">
    <source>
        <dbReference type="ARBA" id="ARBA00006432"/>
    </source>
</evidence>
<evidence type="ECO:0000313" key="5">
    <source>
        <dbReference type="EMBL" id="SHK05205.1"/>
    </source>
</evidence>
<sequence length="553" mass="61282">MNQKHFPFWPKRVPKELVYPQTPLFDFLEVSARRYPDQPGIIYYGREITYTEFWDSCQRLAGVLADMGVKKGDRVAVYMQNCPHFSISYLGGMRANGVVVPLNPMLVDNELRILLTDCEPKAVITTTELYPRLKGICDELGINNIIVGALSDYVPEDPDIPVPDFISQVPSSIEGTINWLDALKDAPAPPPVEVGPEDLCLLPYTAGSTGVPKGCMHTHKSVTSNVMGSIYWANGSPSMVALAALPFFHVTGMIHSFLAPIANGGISVYLTRWDRTAALDAIEKYKINMWANITTMLVDMLAAPDINERDISSLSFVGGGGAPLPAALGEKFNKMTGLQFAEGYGMTETISQTHWNPPDNPKLGSVGIPVFGVDSRIVDVITLKELPIGEQGEIVVNGPQVLKGYWNKPDATAEAFTEIDGKQFLRTGDIGRMDEDGYFYIMDRVKRMINAAGFKVWPADVESTLYRHPAVLEACVIGIPDDERVETVKAIIVLNKDSVGKVTEKDIIAWSKEQMSAYKYPRFVEFVESLPKSGAGKILWRQLQEEERERLKK</sequence>
<dbReference type="InterPro" id="IPR042099">
    <property type="entry name" value="ANL_N_sf"/>
</dbReference>
<dbReference type="AlphaFoldDB" id="A0A1M6PB80"/>
<dbReference type="GO" id="GO:0016405">
    <property type="term" value="F:CoA-ligase activity"/>
    <property type="evidence" value="ECO:0007669"/>
    <property type="project" value="TreeGrafter"/>
</dbReference>
<protein>
    <submittedName>
        <fullName evidence="5">Fatty-acyl-CoA synthase</fullName>
    </submittedName>
</protein>
<reference evidence="6" key="1">
    <citation type="submission" date="2016-11" db="EMBL/GenBank/DDBJ databases">
        <authorList>
            <person name="Varghese N."/>
            <person name="Submissions S."/>
        </authorList>
    </citation>
    <scope>NUCLEOTIDE SEQUENCE [LARGE SCALE GENOMIC DNA]</scope>
    <source>
        <strain evidence="6">DSM 16219</strain>
    </source>
</reference>
<dbReference type="InterPro" id="IPR045851">
    <property type="entry name" value="AMP-bd_C_sf"/>
</dbReference>
<dbReference type="STRING" id="1121393.SAMN02745216_02779"/>
<comment type="similarity">
    <text evidence="1">Belongs to the ATP-dependent AMP-binding enzyme family.</text>
</comment>
<dbReference type="EMBL" id="FQZU01000017">
    <property type="protein sequence ID" value="SHK05205.1"/>
    <property type="molecule type" value="Genomic_DNA"/>
</dbReference>
<keyword evidence="6" id="KW-1185">Reference proteome</keyword>
<gene>
    <name evidence="5" type="ORF">SAMN02745216_02779</name>
</gene>
<dbReference type="InterPro" id="IPR025110">
    <property type="entry name" value="AMP-bd_C"/>
</dbReference>
<accession>A0A1M6PB80</accession>
<dbReference type="NCBIfam" id="NF006181">
    <property type="entry name" value="PRK08314.1"/>
    <property type="match status" value="1"/>
</dbReference>
<feature type="domain" description="AMP-dependent synthetase/ligase" evidence="3">
    <location>
        <begin position="29"/>
        <end position="406"/>
    </location>
</feature>
<dbReference type="PROSITE" id="PS00455">
    <property type="entry name" value="AMP_BINDING"/>
    <property type="match status" value="1"/>
</dbReference>
<dbReference type="OrthoDB" id="9765680at2"/>
<dbReference type="Proteomes" id="UP000183994">
    <property type="component" value="Unassembled WGS sequence"/>
</dbReference>
<dbReference type="Gene3D" id="3.30.300.30">
    <property type="match status" value="1"/>
</dbReference>
<feature type="domain" description="AMP-binding enzyme C-terminal" evidence="4">
    <location>
        <begin position="461"/>
        <end position="537"/>
    </location>
</feature>
<dbReference type="PANTHER" id="PTHR24096">
    <property type="entry name" value="LONG-CHAIN-FATTY-ACID--COA LIGASE"/>
    <property type="match status" value="1"/>
</dbReference>
<dbReference type="PANTHER" id="PTHR24096:SF149">
    <property type="entry name" value="AMP-BINDING DOMAIN-CONTAINING PROTEIN-RELATED"/>
    <property type="match status" value="1"/>
</dbReference>
<dbReference type="InterPro" id="IPR000873">
    <property type="entry name" value="AMP-dep_synth/lig_dom"/>
</dbReference>
<name>A0A1M6PB80_9BACT</name>
<dbReference type="Pfam" id="PF13193">
    <property type="entry name" value="AMP-binding_C"/>
    <property type="match status" value="1"/>
</dbReference>
<dbReference type="SUPFAM" id="SSF56801">
    <property type="entry name" value="Acetyl-CoA synthetase-like"/>
    <property type="match status" value="1"/>
</dbReference>
<evidence type="ECO:0000259" key="3">
    <source>
        <dbReference type="Pfam" id="PF00501"/>
    </source>
</evidence>
<dbReference type="Pfam" id="PF00501">
    <property type="entry name" value="AMP-binding"/>
    <property type="match status" value="1"/>
</dbReference>
<dbReference type="Gene3D" id="3.40.50.12780">
    <property type="entry name" value="N-terminal domain of ligase-like"/>
    <property type="match status" value="1"/>
</dbReference>
<evidence type="ECO:0000256" key="2">
    <source>
        <dbReference type="ARBA" id="ARBA00022598"/>
    </source>
</evidence>
<evidence type="ECO:0000313" key="6">
    <source>
        <dbReference type="Proteomes" id="UP000183994"/>
    </source>
</evidence>
<dbReference type="RefSeq" id="WP_073476772.1">
    <property type="nucleotide sequence ID" value="NZ_FQZU01000017.1"/>
</dbReference>
<evidence type="ECO:0000259" key="4">
    <source>
        <dbReference type="Pfam" id="PF13193"/>
    </source>
</evidence>